<dbReference type="InterPro" id="IPR001387">
    <property type="entry name" value="Cro/C1-type_HTH"/>
</dbReference>
<dbReference type="GO" id="GO:0003677">
    <property type="term" value="F:DNA binding"/>
    <property type="evidence" value="ECO:0007669"/>
    <property type="project" value="InterPro"/>
</dbReference>
<reference evidence="2 3" key="1">
    <citation type="submission" date="2016-12" db="EMBL/GenBank/DDBJ databases">
        <authorList>
            <person name="Song W.-J."/>
            <person name="Kurnit D.M."/>
        </authorList>
    </citation>
    <scope>NUCLEOTIDE SEQUENCE [LARGE SCALE GENOMIC DNA]</scope>
    <source>
        <strain evidence="2 3">DSM 14810</strain>
    </source>
</reference>
<accession>A0A1M7SE28</accession>
<organism evidence="2 3">
    <name type="scientific">Butyrivibrio hungatei DSM 14810</name>
    <dbReference type="NCBI Taxonomy" id="1121132"/>
    <lineage>
        <taxon>Bacteria</taxon>
        <taxon>Bacillati</taxon>
        <taxon>Bacillota</taxon>
        <taxon>Clostridia</taxon>
        <taxon>Lachnospirales</taxon>
        <taxon>Lachnospiraceae</taxon>
        <taxon>Butyrivibrio</taxon>
    </lineage>
</organism>
<dbReference type="Proteomes" id="UP000184097">
    <property type="component" value="Unassembled WGS sequence"/>
</dbReference>
<proteinExistence type="predicted"/>
<dbReference type="SUPFAM" id="SSF47413">
    <property type="entry name" value="lambda repressor-like DNA-binding domains"/>
    <property type="match status" value="1"/>
</dbReference>
<feature type="domain" description="HTH cro/C1-type" evidence="1">
    <location>
        <begin position="26"/>
        <end position="62"/>
    </location>
</feature>
<evidence type="ECO:0000313" key="2">
    <source>
        <dbReference type="EMBL" id="SHN56694.1"/>
    </source>
</evidence>
<sequence>MNKFIENLNIYLGGKKIKNSYISLITGWDKSKVSRILNGEVEIKMADAEELASMLGKDIAFFLGDKATILGEISSNKQFSYCNGYLKKEDNIIAKQLLEMFRYYDALVYER</sequence>
<dbReference type="PROSITE" id="PS50943">
    <property type="entry name" value="HTH_CROC1"/>
    <property type="match status" value="1"/>
</dbReference>
<gene>
    <name evidence="2" type="ORF">SAMN02745247_01555</name>
</gene>
<evidence type="ECO:0000259" key="1">
    <source>
        <dbReference type="PROSITE" id="PS50943"/>
    </source>
</evidence>
<dbReference type="InterPro" id="IPR010982">
    <property type="entry name" value="Lambda_DNA-bd_dom_sf"/>
</dbReference>
<name>A0A1M7SE28_9FIRM</name>
<evidence type="ECO:0000313" key="3">
    <source>
        <dbReference type="Proteomes" id="UP000184097"/>
    </source>
</evidence>
<protein>
    <recommendedName>
        <fullName evidence="1">HTH cro/C1-type domain-containing protein</fullName>
    </recommendedName>
</protein>
<dbReference type="AlphaFoldDB" id="A0A1M7SE28"/>
<dbReference type="EMBL" id="FRDH01000006">
    <property type="protein sequence ID" value="SHN56694.1"/>
    <property type="molecule type" value="Genomic_DNA"/>
</dbReference>